<keyword evidence="3" id="KW-1185">Reference proteome</keyword>
<feature type="compositionally biased region" description="Polar residues" evidence="1">
    <location>
        <begin position="118"/>
        <end position="136"/>
    </location>
</feature>
<dbReference type="OMA" id="CANVDIP"/>
<dbReference type="AlphaFoldDB" id="C1N4F4"/>
<dbReference type="OrthoDB" id="10460329at2759"/>
<name>C1N4F4_MICPC</name>
<proteinExistence type="predicted"/>
<protein>
    <submittedName>
        <fullName evidence="2">Predicted protein</fullName>
    </submittedName>
</protein>
<organism evidence="3">
    <name type="scientific">Micromonas pusilla (strain CCMP1545)</name>
    <name type="common">Picoplanktonic green alga</name>
    <dbReference type="NCBI Taxonomy" id="564608"/>
    <lineage>
        <taxon>Eukaryota</taxon>
        <taxon>Viridiplantae</taxon>
        <taxon>Chlorophyta</taxon>
        <taxon>Mamiellophyceae</taxon>
        <taxon>Mamiellales</taxon>
        <taxon>Mamiellaceae</taxon>
        <taxon>Micromonas</taxon>
    </lineage>
</organism>
<feature type="compositionally biased region" description="Basic and acidic residues" evidence="1">
    <location>
        <begin position="137"/>
        <end position="146"/>
    </location>
</feature>
<dbReference type="RefSeq" id="XP_003062780.1">
    <property type="nucleotide sequence ID" value="XM_003062734.1"/>
</dbReference>
<dbReference type="GeneID" id="9688430"/>
<evidence type="ECO:0000313" key="3">
    <source>
        <dbReference type="Proteomes" id="UP000001876"/>
    </source>
</evidence>
<dbReference type="KEGG" id="mpp:MICPUCDRAFT_52537"/>
<evidence type="ECO:0000256" key="1">
    <source>
        <dbReference type="SAM" id="MobiDB-lite"/>
    </source>
</evidence>
<dbReference type="Proteomes" id="UP000001876">
    <property type="component" value="Unassembled WGS sequence"/>
</dbReference>
<sequence>MYKKNSILDRKITAPSMRNRANADAEWEAQQRADAIKFARIRANAARAGASAEFDWRDPDHMQSTTYDKTHRLQTVVSDKGLVTIPCANVDIPSGVRKIPAPWERAENYVESELLSEVPTSPMSPTSHGAFSPSSARDSHGSPKPLYRDHARMVAEDDPSDHHTELRRVLFYTLCWRCDPPRLLSGEYDPIRHEWTSPPKDAECLDREALPHGHRSLHNHYRP</sequence>
<dbReference type="EMBL" id="GG663747">
    <property type="protein sequence ID" value="EEH52719.1"/>
    <property type="molecule type" value="Genomic_DNA"/>
</dbReference>
<evidence type="ECO:0000313" key="2">
    <source>
        <dbReference type="EMBL" id="EEH52719.1"/>
    </source>
</evidence>
<feature type="region of interest" description="Disordered" evidence="1">
    <location>
        <begin position="116"/>
        <end position="146"/>
    </location>
</feature>
<reference evidence="2 3" key="1">
    <citation type="journal article" date="2009" name="Science">
        <title>Green evolution and dynamic adaptations revealed by genomes of the marine picoeukaryotes Micromonas.</title>
        <authorList>
            <person name="Worden A.Z."/>
            <person name="Lee J.H."/>
            <person name="Mock T."/>
            <person name="Rouze P."/>
            <person name="Simmons M.P."/>
            <person name="Aerts A.L."/>
            <person name="Allen A.E."/>
            <person name="Cuvelier M.L."/>
            <person name="Derelle E."/>
            <person name="Everett M.V."/>
            <person name="Foulon E."/>
            <person name="Grimwood J."/>
            <person name="Gundlach H."/>
            <person name="Henrissat B."/>
            <person name="Napoli C."/>
            <person name="McDonald S.M."/>
            <person name="Parker M.S."/>
            <person name="Rombauts S."/>
            <person name="Salamov A."/>
            <person name="Von Dassow P."/>
            <person name="Badger J.H."/>
            <person name="Coutinho P.M."/>
            <person name="Demir E."/>
            <person name="Dubchak I."/>
            <person name="Gentemann C."/>
            <person name="Eikrem W."/>
            <person name="Gready J.E."/>
            <person name="John U."/>
            <person name="Lanier W."/>
            <person name="Lindquist E.A."/>
            <person name="Lucas S."/>
            <person name="Mayer K.F."/>
            <person name="Moreau H."/>
            <person name="Not F."/>
            <person name="Otillar R."/>
            <person name="Panaud O."/>
            <person name="Pangilinan J."/>
            <person name="Paulsen I."/>
            <person name="Piegu B."/>
            <person name="Poliakov A."/>
            <person name="Robbens S."/>
            <person name="Schmutz J."/>
            <person name="Toulza E."/>
            <person name="Wyss T."/>
            <person name="Zelensky A."/>
            <person name="Zhou K."/>
            <person name="Armbrust E.V."/>
            <person name="Bhattacharya D."/>
            <person name="Goodenough U.W."/>
            <person name="Van de Peer Y."/>
            <person name="Grigoriev I.V."/>
        </authorList>
    </citation>
    <scope>NUCLEOTIDE SEQUENCE [LARGE SCALE GENOMIC DNA]</scope>
    <source>
        <strain evidence="2 3">CCMP1545</strain>
    </source>
</reference>
<gene>
    <name evidence="2" type="ORF">MICPUCDRAFT_52537</name>
</gene>
<accession>C1N4F4</accession>